<dbReference type="GO" id="GO:0005975">
    <property type="term" value="P:carbohydrate metabolic process"/>
    <property type="evidence" value="ECO:0007669"/>
    <property type="project" value="InterPro"/>
</dbReference>
<keyword evidence="2" id="KW-0732">Signal</keyword>
<evidence type="ECO:0000313" key="4">
    <source>
        <dbReference type="EMBL" id="GAH86225.1"/>
    </source>
</evidence>
<proteinExistence type="predicted"/>
<comment type="caution">
    <text evidence="4">The sequence shown here is derived from an EMBL/GenBank/DDBJ whole genome shotgun (WGS) entry which is preliminary data.</text>
</comment>
<name>X1JXU5_9ZZZZ</name>
<evidence type="ECO:0000259" key="3">
    <source>
        <dbReference type="PROSITE" id="PS51677"/>
    </source>
</evidence>
<gene>
    <name evidence="4" type="ORF">S03H2_63602</name>
</gene>
<sequence>VDYVGRRNLWDITLTGKRVQHLSWDEIIEMKKWGIEFGSHTMTHRNLTKLSKEEIEHELSESKRVLRQKNSLKSNP</sequence>
<dbReference type="Gene3D" id="3.20.20.370">
    <property type="entry name" value="Glycoside hydrolase/deacetylase"/>
    <property type="match status" value="1"/>
</dbReference>
<dbReference type="GO" id="GO:0005576">
    <property type="term" value="C:extracellular region"/>
    <property type="evidence" value="ECO:0007669"/>
    <property type="project" value="UniProtKB-SubCell"/>
</dbReference>
<feature type="non-terminal residue" evidence="4">
    <location>
        <position position="1"/>
    </location>
</feature>
<dbReference type="Pfam" id="PF01522">
    <property type="entry name" value="Polysacc_deac_1"/>
    <property type="match status" value="1"/>
</dbReference>
<dbReference type="GO" id="GO:0016810">
    <property type="term" value="F:hydrolase activity, acting on carbon-nitrogen (but not peptide) bonds"/>
    <property type="evidence" value="ECO:0007669"/>
    <property type="project" value="InterPro"/>
</dbReference>
<reference evidence="4" key="1">
    <citation type="journal article" date="2014" name="Front. Microbiol.">
        <title>High frequency of phylogenetically diverse reductive dehalogenase-homologous genes in deep subseafloor sedimentary metagenomes.</title>
        <authorList>
            <person name="Kawai M."/>
            <person name="Futagami T."/>
            <person name="Toyoda A."/>
            <person name="Takaki Y."/>
            <person name="Nishi S."/>
            <person name="Hori S."/>
            <person name="Arai W."/>
            <person name="Tsubouchi T."/>
            <person name="Morono Y."/>
            <person name="Uchiyama I."/>
            <person name="Ito T."/>
            <person name="Fujiyama A."/>
            <person name="Inagaki F."/>
            <person name="Takami H."/>
        </authorList>
    </citation>
    <scope>NUCLEOTIDE SEQUENCE</scope>
    <source>
        <strain evidence="4">Expedition CK06-06</strain>
    </source>
</reference>
<comment type="subcellular location">
    <subcellularLocation>
        <location evidence="1">Secreted</location>
    </subcellularLocation>
</comment>
<dbReference type="PANTHER" id="PTHR34216">
    <property type="match status" value="1"/>
</dbReference>
<accession>X1JXU5</accession>
<feature type="domain" description="NodB homology" evidence="3">
    <location>
        <begin position="1"/>
        <end position="76"/>
    </location>
</feature>
<dbReference type="PROSITE" id="PS51677">
    <property type="entry name" value="NODB"/>
    <property type="match status" value="1"/>
</dbReference>
<dbReference type="AlphaFoldDB" id="X1JXU5"/>
<protein>
    <recommendedName>
        <fullName evidence="3">NodB homology domain-containing protein</fullName>
    </recommendedName>
</protein>
<dbReference type="EMBL" id="BARU01041229">
    <property type="protein sequence ID" value="GAH86225.1"/>
    <property type="molecule type" value="Genomic_DNA"/>
</dbReference>
<dbReference type="PANTHER" id="PTHR34216:SF3">
    <property type="entry name" value="POLY-BETA-1,6-N-ACETYL-D-GLUCOSAMINE N-DEACETYLASE"/>
    <property type="match status" value="1"/>
</dbReference>
<evidence type="ECO:0000256" key="2">
    <source>
        <dbReference type="ARBA" id="ARBA00022729"/>
    </source>
</evidence>
<dbReference type="InterPro" id="IPR011330">
    <property type="entry name" value="Glyco_hydro/deAcase_b/a-brl"/>
</dbReference>
<dbReference type="InterPro" id="IPR002509">
    <property type="entry name" value="NODB_dom"/>
</dbReference>
<dbReference type="SUPFAM" id="SSF88713">
    <property type="entry name" value="Glycoside hydrolase/deacetylase"/>
    <property type="match status" value="1"/>
</dbReference>
<dbReference type="CDD" id="cd10918">
    <property type="entry name" value="CE4_NodB_like_5s_6s"/>
    <property type="match status" value="1"/>
</dbReference>
<dbReference type="InterPro" id="IPR051398">
    <property type="entry name" value="Polysacch_Deacetylase"/>
</dbReference>
<organism evidence="4">
    <name type="scientific">marine sediment metagenome</name>
    <dbReference type="NCBI Taxonomy" id="412755"/>
    <lineage>
        <taxon>unclassified sequences</taxon>
        <taxon>metagenomes</taxon>
        <taxon>ecological metagenomes</taxon>
    </lineage>
</organism>
<evidence type="ECO:0000256" key="1">
    <source>
        <dbReference type="ARBA" id="ARBA00004613"/>
    </source>
</evidence>